<dbReference type="InterPro" id="IPR052388">
    <property type="entry name" value="Peroxisomal_t2-enoyl-CoA_red"/>
</dbReference>
<accession>A0ABW6ZNT5</accession>
<evidence type="ECO:0000256" key="1">
    <source>
        <dbReference type="ARBA" id="ARBA00004275"/>
    </source>
</evidence>
<evidence type="ECO:0000256" key="17">
    <source>
        <dbReference type="ARBA" id="ARBA00049108"/>
    </source>
</evidence>
<sequence>MFVTDLLKTKKILVTGGGSGLGKSFAARLAELGAELVICGRRADVLETTAEELRRASGAKVATAICDIRDAGAVDEMFSRIWSEGPLDALINNAAGNFIARTETLSPRAIDAVLDIVLHGSFYCSVAAGKRWIAEGRGGSILSIVSSAANSGRAFTVPSAAAKAGVLAMMKSLAVEWGPHGIRTVSVAPGLFPTKAAWSQLYPDGSKLLSEEMEVPLRRTGQHEEIANLVAYLLSDGASYINGDCITIDGGRDLQNGGGSGVMGLFSWTPERWDAFRANSRG</sequence>
<comment type="catalytic activity">
    <reaction evidence="18">
        <text>a (2E)-enoyl-CoA + NADPH + H(+) = a 2,3-saturated acyl-CoA + NADP(+)</text>
        <dbReference type="Rhea" id="RHEA:33763"/>
        <dbReference type="ChEBI" id="CHEBI:15378"/>
        <dbReference type="ChEBI" id="CHEBI:57783"/>
        <dbReference type="ChEBI" id="CHEBI:58349"/>
        <dbReference type="ChEBI" id="CHEBI:58856"/>
        <dbReference type="ChEBI" id="CHEBI:65111"/>
        <dbReference type="EC" id="1.3.1.38"/>
    </reaction>
    <physiologicalReaction direction="left-to-right" evidence="18">
        <dbReference type="Rhea" id="RHEA:33764"/>
    </physiologicalReaction>
</comment>
<comment type="caution">
    <text evidence="21">The sequence shown here is derived from an EMBL/GenBank/DDBJ whole genome shotgun (WGS) entry which is preliminary data.</text>
</comment>
<evidence type="ECO:0000256" key="9">
    <source>
        <dbReference type="ARBA" id="ARBA00023140"/>
    </source>
</evidence>
<keyword evidence="22" id="KW-1185">Reference proteome</keyword>
<keyword evidence="5" id="KW-0276">Fatty acid metabolism</keyword>
<keyword evidence="4" id="KW-0597">Phosphoprotein</keyword>
<comment type="pathway">
    <text evidence="2">Lipid metabolism.</text>
</comment>
<dbReference type="InterPro" id="IPR036291">
    <property type="entry name" value="NAD(P)-bd_dom_sf"/>
</dbReference>
<keyword evidence="6" id="KW-0521">NADP</keyword>
<dbReference type="EMBL" id="JBAFUR010000010">
    <property type="protein sequence ID" value="MFG1255380.1"/>
    <property type="molecule type" value="Genomic_DNA"/>
</dbReference>
<dbReference type="PRINTS" id="PR00080">
    <property type="entry name" value="SDRFAMILY"/>
</dbReference>
<keyword evidence="8" id="KW-0443">Lipid metabolism</keyword>
<dbReference type="Proteomes" id="UP001604043">
    <property type="component" value="Unassembled WGS sequence"/>
</dbReference>
<dbReference type="PANTHER" id="PTHR24317:SF7">
    <property type="entry name" value="PEROXISOMAL TRANS-2-ENOYL-COA REDUCTASE"/>
    <property type="match status" value="1"/>
</dbReference>
<dbReference type="PRINTS" id="PR00081">
    <property type="entry name" value="GDHRDH"/>
</dbReference>
<evidence type="ECO:0000256" key="5">
    <source>
        <dbReference type="ARBA" id="ARBA00022832"/>
    </source>
</evidence>
<dbReference type="Gene3D" id="3.40.50.720">
    <property type="entry name" value="NAD(P)-binding Rossmann-like Domain"/>
    <property type="match status" value="1"/>
</dbReference>
<evidence type="ECO:0000256" key="18">
    <source>
        <dbReference type="ARBA" id="ARBA00049251"/>
    </source>
</evidence>
<comment type="catalytic activity">
    <reaction evidence="20">
        <text>(2E)-octenoyl-CoA + NADPH + H(+) = octanoyl-CoA + NADP(+)</text>
        <dbReference type="Rhea" id="RHEA:44952"/>
        <dbReference type="ChEBI" id="CHEBI:15378"/>
        <dbReference type="ChEBI" id="CHEBI:57386"/>
        <dbReference type="ChEBI" id="CHEBI:57783"/>
        <dbReference type="ChEBI" id="CHEBI:58349"/>
        <dbReference type="ChEBI" id="CHEBI:62242"/>
    </reaction>
    <physiologicalReaction direction="left-to-right" evidence="20">
        <dbReference type="Rhea" id="RHEA:44953"/>
    </physiologicalReaction>
</comment>
<dbReference type="EC" id="1.3.1.38" evidence="13"/>
<gene>
    <name evidence="21" type="ORF">V5F30_24430</name>
</gene>
<keyword evidence="7" id="KW-0560">Oxidoreductase</keyword>
<evidence type="ECO:0000256" key="7">
    <source>
        <dbReference type="ARBA" id="ARBA00023002"/>
    </source>
</evidence>
<evidence type="ECO:0000256" key="20">
    <source>
        <dbReference type="ARBA" id="ARBA00049559"/>
    </source>
</evidence>
<evidence type="ECO:0000313" key="21">
    <source>
        <dbReference type="EMBL" id="MFG1255380.1"/>
    </source>
</evidence>
<evidence type="ECO:0000256" key="8">
    <source>
        <dbReference type="ARBA" id="ARBA00023098"/>
    </source>
</evidence>
<comment type="catalytic activity">
    <reaction evidence="19">
        <text>(2E)-decenoyl-CoA + NADPH + H(+) = decanoyl-CoA + NADP(+)</text>
        <dbReference type="Rhea" id="RHEA:44960"/>
        <dbReference type="ChEBI" id="CHEBI:15378"/>
        <dbReference type="ChEBI" id="CHEBI:57783"/>
        <dbReference type="ChEBI" id="CHEBI:58349"/>
        <dbReference type="ChEBI" id="CHEBI:61406"/>
        <dbReference type="ChEBI" id="CHEBI:61430"/>
    </reaction>
    <physiologicalReaction direction="left-to-right" evidence="19">
        <dbReference type="Rhea" id="RHEA:44961"/>
    </physiologicalReaction>
</comment>
<dbReference type="Pfam" id="PF13561">
    <property type="entry name" value="adh_short_C2"/>
    <property type="match status" value="1"/>
</dbReference>
<dbReference type="SUPFAM" id="SSF51735">
    <property type="entry name" value="NAD(P)-binding Rossmann-fold domains"/>
    <property type="match status" value="1"/>
</dbReference>
<comment type="function">
    <text evidence="11">Participates in chain elongation of fatty acids. Catalyzes the reduction of trans-2-enoyl-CoAs of varying chain lengths from 6:1 to 16:1, having maximum activity with 10:1 CoA. Has no 2,4-dienoyl-CoA reductase activity.</text>
</comment>
<evidence type="ECO:0000256" key="12">
    <source>
        <dbReference type="ARBA" id="ARBA00038622"/>
    </source>
</evidence>
<evidence type="ECO:0000313" key="22">
    <source>
        <dbReference type="Proteomes" id="UP001604043"/>
    </source>
</evidence>
<dbReference type="RefSeq" id="WP_394010290.1">
    <property type="nucleotide sequence ID" value="NZ_JBAFUR010000010.1"/>
</dbReference>
<keyword evidence="10" id="KW-0275">Fatty acid biosynthesis</keyword>
<name>A0ABW6ZNT5_9HYPH</name>
<organism evidence="21 22">
    <name type="scientific">Xanthobacter aminoxidans</name>
    <dbReference type="NCBI Taxonomy" id="186280"/>
    <lineage>
        <taxon>Bacteria</taxon>
        <taxon>Pseudomonadati</taxon>
        <taxon>Pseudomonadota</taxon>
        <taxon>Alphaproteobacteria</taxon>
        <taxon>Hyphomicrobiales</taxon>
        <taxon>Xanthobacteraceae</taxon>
        <taxon>Xanthobacter</taxon>
    </lineage>
</organism>
<comment type="subcellular location">
    <subcellularLocation>
        <location evidence="1">Peroxisome</location>
    </subcellularLocation>
</comment>
<evidence type="ECO:0000256" key="4">
    <source>
        <dbReference type="ARBA" id="ARBA00022553"/>
    </source>
</evidence>
<evidence type="ECO:0000256" key="19">
    <source>
        <dbReference type="ARBA" id="ARBA00049386"/>
    </source>
</evidence>
<keyword evidence="3" id="KW-0444">Lipid biosynthesis</keyword>
<evidence type="ECO:0000256" key="10">
    <source>
        <dbReference type="ARBA" id="ARBA00023160"/>
    </source>
</evidence>
<evidence type="ECO:0000256" key="11">
    <source>
        <dbReference type="ARBA" id="ARBA00037124"/>
    </source>
</evidence>
<dbReference type="PANTHER" id="PTHR24317">
    <property type="entry name" value="PEROXISOMAL TRANS-2-ENOYL-COA REDUCTASE"/>
    <property type="match status" value="1"/>
</dbReference>
<evidence type="ECO:0000256" key="16">
    <source>
        <dbReference type="ARBA" id="ARBA00048686"/>
    </source>
</evidence>
<evidence type="ECO:0000256" key="14">
    <source>
        <dbReference type="ARBA" id="ARBA00041063"/>
    </source>
</evidence>
<evidence type="ECO:0000256" key="3">
    <source>
        <dbReference type="ARBA" id="ARBA00022516"/>
    </source>
</evidence>
<dbReference type="InterPro" id="IPR002347">
    <property type="entry name" value="SDR_fam"/>
</dbReference>
<comment type="catalytic activity">
    <reaction evidence="16">
        <text>(2E)-tetradecenoyl-CoA + NADPH + H(+) = tetradecanoyl-CoA + NADP(+)</text>
        <dbReference type="Rhea" id="RHEA:44968"/>
        <dbReference type="ChEBI" id="CHEBI:15378"/>
        <dbReference type="ChEBI" id="CHEBI:57385"/>
        <dbReference type="ChEBI" id="CHEBI:57783"/>
        <dbReference type="ChEBI" id="CHEBI:58349"/>
        <dbReference type="ChEBI" id="CHEBI:61405"/>
    </reaction>
    <physiologicalReaction direction="left-to-right" evidence="16">
        <dbReference type="Rhea" id="RHEA:44969"/>
    </physiologicalReaction>
</comment>
<evidence type="ECO:0000256" key="6">
    <source>
        <dbReference type="ARBA" id="ARBA00022857"/>
    </source>
</evidence>
<evidence type="ECO:0000256" key="13">
    <source>
        <dbReference type="ARBA" id="ARBA00038849"/>
    </source>
</evidence>
<comment type="subunit">
    <text evidence="12">Interacts with PEX5, probably required to target it into peroxisomes.</text>
</comment>
<evidence type="ECO:0000256" key="2">
    <source>
        <dbReference type="ARBA" id="ARBA00005189"/>
    </source>
</evidence>
<comment type="catalytic activity">
    <reaction evidence="17">
        <text>(2E)-hexenoyl-CoA + NADPH + H(+) = hexanoyl-CoA + NADP(+)</text>
        <dbReference type="Rhea" id="RHEA:44956"/>
        <dbReference type="ChEBI" id="CHEBI:15378"/>
        <dbReference type="ChEBI" id="CHEBI:57783"/>
        <dbReference type="ChEBI" id="CHEBI:58349"/>
        <dbReference type="ChEBI" id="CHEBI:62077"/>
        <dbReference type="ChEBI" id="CHEBI:62620"/>
    </reaction>
    <physiologicalReaction direction="left-to-right" evidence="17">
        <dbReference type="Rhea" id="RHEA:44957"/>
    </physiologicalReaction>
</comment>
<keyword evidence="9" id="KW-0576">Peroxisome</keyword>
<dbReference type="CDD" id="cd05369">
    <property type="entry name" value="TER_DECR_SDR_a"/>
    <property type="match status" value="1"/>
</dbReference>
<proteinExistence type="predicted"/>
<protein>
    <recommendedName>
        <fullName evidence="14">Peroxisomal trans-2-enoyl-CoA reductase</fullName>
        <ecNumber evidence="13">1.3.1.38</ecNumber>
    </recommendedName>
</protein>
<reference evidence="21 22" key="1">
    <citation type="submission" date="2024-02" db="EMBL/GenBank/DDBJ databases">
        <title>Expansion and revision of Xanthobacter and proposal of Roseixanthobacter gen. nov.</title>
        <authorList>
            <person name="Soltysiak M.P.M."/>
            <person name="Jalihal A."/>
            <person name="Ory A."/>
            <person name="Chrisophersen C."/>
            <person name="Lee A.D."/>
            <person name="Boulton J."/>
            <person name="Springer M."/>
        </authorList>
    </citation>
    <scope>NUCLEOTIDE SEQUENCE [LARGE SCALE GENOMIC DNA]</scope>
    <source>
        <strain evidence="21 22">CB5</strain>
    </source>
</reference>
<evidence type="ECO:0000256" key="15">
    <source>
        <dbReference type="ARBA" id="ARBA00047570"/>
    </source>
</evidence>
<comment type="catalytic activity">
    <reaction evidence="15">
        <text>(2E)-dodecenoyl-CoA + NADPH + H(+) = dodecanoyl-CoA + NADP(+)</text>
        <dbReference type="Rhea" id="RHEA:44964"/>
        <dbReference type="ChEBI" id="CHEBI:15378"/>
        <dbReference type="ChEBI" id="CHEBI:57330"/>
        <dbReference type="ChEBI" id="CHEBI:57375"/>
        <dbReference type="ChEBI" id="CHEBI:57783"/>
        <dbReference type="ChEBI" id="CHEBI:58349"/>
    </reaction>
    <physiologicalReaction direction="left-to-right" evidence="15">
        <dbReference type="Rhea" id="RHEA:44965"/>
    </physiologicalReaction>
</comment>